<dbReference type="Proteomes" id="UP000199028">
    <property type="component" value="Unassembled WGS sequence"/>
</dbReference>
<accession>A0A1H9BQP2</accession>
<organism evidence="2 3">
    <name type="scientific">Lentzea flaviverrucosa</name>
    <dbReference type="NCBI Taxonomy" id="200379"/>
    <lineage>
        <taxon>Bacteria</taxon>
        <taxon>Bacillati</taxon>
        <taxon>Actinomycetota</taxon>
        <taxon>Actinomycetes</taxon>
        <taxon>Pseudonocardiales</taxon>
        <taxon>Pseudonocardiaceae</taxon>
        <taxon>Lentzea</taxon>
    </lineage>
</organism>
<reference evidence="3" key="1">
    <citation type="submission" date="2016-10" db="EMBL/GenBank/DDBJ databases">
        <authorList>
            <person name="Varghese N."/>
            <person name="Submissions S."/>
        </authorList>
    </citation>
    <scope>NUCLEOTIDE SEQUENCE [LARGE SCALE GENOMIC DNA]</scope>
    <source>
        <strain evidence="3">CGMCC 4.578</strain>
    </source>
</reference>
<gene>
    <name evidence="2" type="ORF">SAMN05216195_101553</name>
</gene>
<protein>
    <submittedName>
        <fullName evidence="2">Uncharacterized protein</fullName>
    </submittedName>
</protein>
<proteinExistence type="predicted"/>
<feature type="region of interest" description="Disordered" evidence="1">
    <location>
        <begin position="247"/>
        <end position="294"/>
    </location>
</feature>
<evidence type="ECO:0000313" key="2">
    <source>
        <dbReference type="EMBL" id="SEP91219.1"/>
    </source>
</evidence>
<feature type="compositionally biased region" description="Basic residues" evidence="1">
    <location>
        <begin position="270"/>
        <end position="288"/>
    </location>
</feature>
<evidence type="ECO:0000313" key="3">
    <source>
        <dbReference type="Proteomes" id="UP000199028"/>
    </source>
</evidence>
<dbReference type="EMBL" id="FOFT01000001">
    <property type="protein sequence ID" value="SEP91219.1"/>
    <property type="molecule type" value="Genomic_DNA"/>
</dbReference>
<dbReference type="AlphaFoldDB" id="A0A1H9BQP2"/>
<evidence type="ECO:0000256" key="1">
    <source>
        <dbReference type="SAM" id="MobiDB-lite"/>
    </source>
</evidence>
<name>A0A1H9BQP2_9PSEU</name>
<sequence>MAEVRDGLWSIRLSAGFASRLGDAGANHAVCRQHGCPLCAVPGVVLQPVARCAATVVALTQPSPCSATGGESLWFQRVGLLGVQRMQGAGLVQPQEGVVASAEPGGHVVAHVIVLGVVHDADGAVGEIGGEQVGAVAAGNTVRARSGALACSACSSEPGRASGTDISRTGAPHELAATTVPWWLAKPISATWSSPWRSRASWPMLILQDTAMVVAGVPDVGVVRPHHRIGTDAVVQQPVQRLVHAAAPADRPLRSRSRPGRDGWPSRSSGRSRSRARSSGRRGRRWGRARGGGP</sequence>
<keyword evidence="3" id="KW-1185">Reference proteome</keyword>